<name>A0A417ZBT9_9MICO</name>
<protein>
    <recommendedName>
        <fullName evidence="3">RecBCD enzyme subunit RecD</fullName>
        <ecNumber evidence="3">5.6.2.3</ecNumber>
    </recommendedName>
    <alternativeName>
        <fullName evidence="3">DNA 5'-3' helicase subunit RecD</fullName>
    </alternativeName>
    <alternativeName>
        <fullName evidence="3">Exonuclease V subunit RecD</fullName>
        <shortName evidence="3">ExoV subunit RecD</shortName>
    </alternativeName>
    <alternativeName>
        <fullName evidence="3">Helicase/nuclease RecBCD subunit RecD</fullName>
    </alternativeName>
</protein>
<dbReference type="Pfam" id="PF13538">
    <property type="entry name" value="UvrD_C_2"/>
    <property type="match status" value="1"/>
</dbReference>
<reference evidence="6 7" key="1">
    <citation type="submission" date="2018-08" db="EMBL/GenBank/DDBJ databases">
        <title>Whole genome sequence analysis of Dermacoccus abyssi bacteria isolated from Deep Mariana trench Micromonospora spp reveals genes involved in the environmental adaptation and production of secondary metabolites.</title>
        <authorList>
            <person name="Abdel-Mageed W.M."/>
            <person name="Lehri B."/>
            <person name="Nouioui I."/>
            <person name="Goodfellow I."/>
            <person name="Jaspars M."/>
            <person name="Karlyshev A."/>
        </authorList>
    </citation>
    <scope>NUCLEOTIDE SEQUENCE [LARGE SCALE GENOMIC DNA]</scope>
    <source>
        <strain evidence="6 7">MT1.1</strain>
    </source>
</reference>
<keyword evidence="1" id="KW-0547">Nucleotide-binding</keyword>
<accession>A0A417ZBT9</accession>
<sequence>MTDTQLPTTPGERSAEPGGDTPNGTPLETLRAAAFVTEGDALVASRVARLVDAPTDTWQIATLALTVRAVREGSSALALDEIGRLTPERDRSLDDDTEAPTITLADIVAPPSSHQLADDLRTGPLVGQGVVHLEYGLAYLDRYYRDEVIVAGLLRSRGVAPVDDDALRRAGAALEGGALDDAQRAAVDSALTSATTVLTGGPGMGKTYTVAAMLVAARAALGDTTRIALAAPTGKAAARMAESLREADVLADHDALTLHRLLGYDRTNSQRFVHGRGNPLPHDVVVVDEASMISLSLMARLLEALGPNTRLVLVGDPDQLASVEAGSVLGDLVAGLDTGVIRLATHHRLTQGRAAVAEAFAQPTGDHPDGGEGTVPPSSERVLAAVDSPDDGVEFLETDAPDLTMLPHLVEAASRLREVAATGNAEAAVAQLRASRLLAAHRTGPFGVARWNRLIENALAERFPDVTPYAMYVGRPVIVTKNDRALGLFNGDSGVIIRQGTALVAAMETASGVRTFSPWRLGDLETMHAMTVHKAQGSQAEHVTVIVPPVGSRLLTREMLYTALTRATERLTVVGTREAVELAVETPILRASGLRHRLREHDG</sequence>
<dbReference type="InterPro" id="IPR006344">
    <property type="entry name" value="RecD"/>
</dbReference>
<evidence type="ECO:0000256" key="2">
    <source>
        <dbReference type="ARBA" id="ARBA00022840"/>
    </source>
</evidence>
<evidence type="ECO:0000259" key="5">
    <source>
        <dbReference type="Pfam" id="PF13538"/>
    </source>
</evidence>
<dbReference type="RefSeq" id="WP_118912276.1">
    <property type="nucleotide sequence ID" value="NZ_CBCRVH010000001.1"/>
</dbReference>
<dbReference type="GO" id="GO:0016887">
    <property type="term" value="F:ATP hydrolysis activity"/>
    <property type="evidence" value="ECO:0007669"/>
    <property type="project" value="RHEA"/>
</dbReference>
<evidence type="ECO:0000256" key="1">
    <source>
        <dbReference type="ARBA" id="ARBA00022741"/>
    </source>
</evidence>
<dbReference type="InterPro" id="IPR027417">
    <property type="entry name" value="P-loop_NTPase"/>
</dbReference>
<keyword evidence="2" id="KW-0067">ATP-binding</keyword>
<dbReference type="Pfam" id="PF13245">
    <property type="entry name" value="AAA_19"/>
    <property type="match status" value="1"/>
</dbReference>
<keyword evidence="3" id="KW-0347">Helicase</keyword>
<dbReference type="GO" id="GO:0000724">
    <property type="term" value="P:double-strand break repair via homologous recombination"/>
    <property type="evidence" value="ECO:0007669"/>
    <property type="project" value="UniProtKB-UniRule"/>
</dbReference>
<dbReference type="GO" id="GO:0005524">
    <property type="term" value="F:ATP binding"/>
    <property type="evidence" value="ECO:0007669"/>
    <property type="project" value="UniProtKB-KW"/>
</dbReference>
<dbReference type="AlphaFoldDB" id="A0A417ZBT9"/>
<feature type="region of interest" description="Disordered" evidence="4">
    <location>
        <begin position="1"/>
        <end position="26"/>
    </location>
</feature>
<feature type="domain" description="UvrD-like helicase C-terminal" evidence="5">
    <location>
        <begin position="528"/>
        <end position="574"/>
    </location>
</feature>
<dbReference type="InterPro" id="IPR050534">
    <property type="entry name" value="Coronavir_polyprotein_1ab"/>
</dbReference>
<dbReference type="EC" id="5.6.2.3" evidence="3"/>
<dbReference type="GO" id="GO:0008854">
    <property type="term" value="F:exodeoxyribonuclease V activity"/>
    <property type="evidence" value="ECO:0007669"/>
    <property type="project" value="InterPro"/>
</dbReference>
<dbReference type="HAMAP" id="MF_01487">
    <property type="entry name" value="RecD"/>
    <property type="match status" value="1"/>
</dbReference>
<keyword evidence="3" id="KW-0413">Isomerase</keyword>
<dbReference type="SUPFAM" id="SSF52540">
    <property type="entry name" value="P-loop containing nucleoside triphosphate hydrolases"/>
    <property type="match status" value="1"/>
</dbReference>
<dbReference type="GO" id="GO:0009338">
    <property type="term" value="C:exodeoxyribonuclease V complex"/>
    <property type="evidence" value="ECO:0007669"/>
    <property type="project" value="InterPro"/>
</dbReference>
<comment type="caution">
    <text evidence="3">Lacks conserved residue(s) required for the propagation of feature annotation.</text>
</comment>
<keyword evidence="3" id="KW-0234">DNA repair</keyword>
<keyword evidence="3" id="KW-0378">Hydrolase</keyword>
<dbReference type="PANTHER" id="PTHR43788">
    <property type="entry name" value="DNA2/NAM7 HELICASE FAMILY MEMBER"/>
    <property type="match status" value="1"/>
</dbReference>
<keyword evidence="3" id="KW-0269">Exonuclease</keyword>
<dbReference type="CDD" id="cd18809">
    <property type="entry name" value="SF1_C_RecD"/>
    <property type="match status" value="1"/>
</dbReference>
<dbReference type="EMBL" id="QWLM01000001">
    <property type="protein sequence ID" value="RHW48114.1"/>
    <property type="molecule type" value="Genomic_DNA"/>
</dbReference>
<gene>
    <name evidence="3" type="primary">recD</name>
    <name evidence="6" type="ORF">D1832_01405</name>
</gene>
<dbReference type="InterPro" id="IPR027785">
    <property type="entry name" value="UvrD-like_helicase_C"/>
</dbReference>
<keyword evidence="3" id="KW-0238">DNA-binding</keyword>
<dbReference type="Gene3D" id="2.30.30.940">
    <property type="match status" value="1"/>
</dbReference>
<keyword evidence="3" id="KW-0227">DNA damage</keyword>
<dbReference type="GO" id="GO:0043139">
    <property type="term" value="F:5'-3' DNA helicase activity"/>
    <property type="evidence" value="ECO:0007669"/>
    <property type="project" value="UniProtKB-UniRule"/>
</dbReference>
<dbReference type="GO" id="GO:0003677">
    <property type="term" value="F:DNA binding"/>
    <property type="evidence" value="ECO:0007669"/>
    <property type="project" value="UniProtKB-UniRule"/>
</dbReference>
<dbReference type="Proteomes" id="UP000285376">
    <property type="component" value="Unassembled WGS sequence"/>
</dbReference>
<evidence type="ECO:0000256" key="3">
    <source>
        <dbReference type="HAMAP-Rule" id="MF_01487"/>
    </source>
</evidence>
<dbReference type="Gene3D" id="3.40.50.300">
    <property type="entry name" value="P-loop containing nucleotide triphosphate hydrolases"/>
    <property type="match status" value="2"/>
</dbReference>
<dbReference type="GO" id="GO:0017116">
    <property type="term" value="F:single-stranded DNA helicase activity"/>
    <property type="evidence" value="ECO:0007669"/>
    <property type="project" value="TreeGrafter"/>
</dbReference>
<evidence type="ECO:0000313" key="6">
    <source>
        <dbReference type="EMBL" id="RHW48114.1"/>
    </source>
</evidence>
<comment type="miscellaneous">
    <text evidence="3">In the RecBCD complex, RecB has a slow 3'-5' helicase, an exonuclease activity and loads RecA onto ssDNA, RecD has a fast 5'-3' helicase activity, while RecC stimulates the ATPase and processivity of the RecB helicase and contributes to recognition of the Chi site.</text>
</comment>
<comment type="similarity">
    <text evidence="3">Belongs to the RecD family.</text>
</comment>
<proteinExistence type="inferred from homology"/>
<evidence type="ECO:0000256" key="4">
    <source>
        <dbReference type="SAM" id="MobiDB-lite"/>
    </source>
</evidence>
<comment type="function">
    <text evidence="3">A helicase/nuclease that prepares dsDNA breaks (DSB) for recombinational DNA repair. Binds to DSBs and unwinds DNA via a highly rapid and processive ATP-dependent bidirectional helicase activity. Unwinds dsDNA until it encounters a Chi (crossover hotspot instigator) sequence from the 3' direction. Cuts ssDNA a few nucleotides 3' to the Chi site. The properties and activities of the enzyme are changed at Chi. The Chi-altered holoenzyme produces a long 3'-ssDNA overhang and facilitates RecA-binding to the ssDNA for homologous DNA recombination and repair. Holoenzyme degrades any linearized DNA that is unable to undergo homologous recombination. In the holoenzyme this subunit has ssDNA-dependent ATPase and 5'-3' helicase activity. When added to pre-assembled RecBC greatly stimulates nuclease activity and augments holoenzyme processivity. Negatively regulates the RecA-loading ability of RecBCD.</text>
</comment>
<comment type="catalytic activity">
    <reaction evidence="3">
        <text>ATP + H2O = ADP + phosphate + H(+)</text>
        <dbReference type="Rhea" id="RHEA:13065"/>
        <dbReference type="ChEBI" id="CHEBI:15377"/>
        <dbReference type="ChEBI" id="CHEBI:15378"/>
        <dbReference type="ChEBI" id="CHEBI:30616"/>
        <dbReference type="ChEBI" id="CHEBI:43474"/>
        <dbReference type="ChEBI" id="CHEBI:456216"/>
        <dbReference type="EC" id="5.6.2.3"/>
    </reaction>
</comment>
<evidence type="ECO:0000313" key="7">
    <source>
        <dbReference type="Proteomes" id="UP000285376"/>
    </source>
</evidence>
<dbReference type="PANTHER" id="PTHR43788:SF6">
    <property type="entry name" value="DNA HELICASE B"/>
    <property type="match status" value="1"/>
</dbReference>
<keyword evidence="3" id="KW-0540">Nuclease</keyword>
<comment type="subunit">
    <text evidence="3">Heterotrimer of RecB, RecC and RecD. All subunits contribute to DNA-binding.</text>
</comment>
<comment type="caution">
    <text evidence="6">The sequence shown here is derived from an EMBL/GenBank/DDBJ whole genome shotgun (WGS) entry which is preliminary data.</text>
</comment>
<organism evidence="6 7">
    <name type="scientific">Dermacoccus abyssi</name>
    <dbReference type="NCBI Taxonomy" id="322596"/>
    <lineage>
        <taxon>Bacteria</taxon>
        <taxon>Bacillati</taxon>
        <taxon>Actinomycetota</taxon>
        <taxon>Actinomycetes</taxon>
        <taxon>Micrococcales</taxon>
        <taxon>Dermacoccaceae</taxon>
        <taxon>Dermacoccus</taxon>
    </lineage>
</organism>
<dbReference type="CDD" id="cd17933">
    <property type="entry name" value="DEXSc_RecD-like"/>
    <property type="match status" value="1"/>
</dbReference>